<organism evidence="2 3">
    <name type="scientific">Hymenobacter amundsenii</name>
    <dbReference type="NCBI Taxonomy" id="2006685"/>
    <lineage>
        <taxon>Bacteria</taxon>
        <taxon>Pseudomonadati</taxon>
        <taxon>Bacteroidota</taxon>
        <taxon>Cytophagia</taxon>
        <taxon>Cytophagales</taxon>
        <taxon>Hymenobacteraceae</taxon>
        <taxon>Hymenobacter</taxon>
    </lineage>
</organism>
<gene>
    <name evidence="2" type="ORF">CDA63_15405</name>
</gene>
<keyword evidence="3" id="KW-1185">Reference proteome</keyword>
<accession>A0A246FI56</accession>
<dbReference type="OrthoDB" id="1432662at2"/>
<dbReference type="PANTHER" id="PTHR34818">
    <property type="entry name" value="PROTEIN BLI-3"/>
    <property type="match status" value="1"/>
</dbReference>
<dbReference type="EMBL" id="NIRR01000030">
    <property type="protein sequence ID" value="OWP62204.1"/>
    <property type="molecule type" value="Genomic_DNA"/>
</dbReference>
<dbReference type="Proteomes" id="UP000197277">
    <property type="component" value="Unassembled WGS sequence"/>
</dbReference>
<dbReference type="AlphaFoldDB" id="A0A246FI56"/>
<evidence type="ECO:0000259" key="1">
    <source>
        <dbReference type="Pfam" id="PF16242"/>
    </source>
</evidence>
<dbReference type="RefSeq" id="WP_088465350.1">
    <property type="nucleotide sequence ID" value="NZ_NIRR01000030.1"/>
</dbReference>
<dbReference type="Gene3D" id="2.30.110.10">
    <property type="entry name" value="Electron Transport, Fmn-binding Protein, Chain A"/>
    <property type="match status" value="1"/>
</dbReference>
<proteinExistence type="predicted"/>
<sequence>MANQTPVTHDVQKLLEKIKDIHICMLTTTADEDQSLRSRPMATQKPEADGSLLFLTDKESAKVYEVKKDSHVNLAFSSPSDDLYVSISGRCNAYRDQAKINELWSEDMKAWFPDGKEDPSIMILKVDIEKGEYWDSPSGLLSRAYAYVRAVATGQKSDADDVNEHAKVDVK</sequence>
<dbReference type="InterPro" id="IPR012349">
    <property type="entry name" value="Split_barrel_FMN-bd"/>
</dbReference>
<dbReference type="SUPFAM" id="SSF50475">
    <property type="entry name" value="FMN-binding split barrel"/>
    <property type="match status" value="1"/>
</dbReference>
<protein>
    <submittedName>
        <fullName evidence="2">General stress protein</fullName>
    </submittedName>
</protein>
<comment type="caution">
    <text evidence="2">The sequence shown here is derived from an EMBL/GenBank/DDBJ whole genome shotgun (WGS) entry which is preliminary data.</text>
</comment>
<dbReference type="InterPro" id="IPR052917">
    <property type="entry name" value="Stress-Dev_Protein"/>
</dbReference>
<evidence type="ECO:0000313" key="3">
    <source>
        <dbReference type="Proteomes" id="UP000197277"/>
    </source>
</evidence>
<evidence type="ECO:0000313" key="2">
    <source>
        <dbReference type="EMBL" id="OWP62204.1"/>
    </source>
</evidence>
<reference evidence="2 3" key="1">
    <citation type="submission" date="2017-06" db="EMBL/GenBank/DDBJ databases">
        <title>Hymenobacter amundsenii sp. nov. isolated from regoliths in Antarctica.</title>
        <authorList>
            <person name="Sedlacek I."/>
            <person name="Kralova S."/>
            <person name="Pantucek R."/>
            <person name="Svec P."/>
            <person name="Holochova P."/>
            <person name="Stankova E."/>
            <person name="Vrbovska V."/>
            <person name="Busse H.-J."/>
        </authorList>
    </citation>
    <scope>NUCLEOTIDE SEQUENCE [LARGE SCALE GENOMIC DNA]</scope>
    <source>
        <strain evidence="2 3">CCM 8682</strain>
    </source>
</reference>
<name>A0A246FI56_9BACT</name>
<dbReference type="Pfam" id="PF16242">
    <property type="entry name" value="Pyrid_ox_like"/>
    <property type="match status" value="1"/>
</dbReference>
<dbReference type="InterPro" id="IPR038725">
    <property type="entry name" value="YdaG_split_barrel_FMN-bd"/>
</dbReference>
<feature type="domain" description="General stress protein FMN-binding split barrel" evidence="1">
    <location>
        <begin position="10"/>
        <end position="158"/>
    </location>
</feature>
<dbReference type="PANTHER" id="PTHR34818:SF1">
    <property type="entry name" value="PROTEIN BLI-3"/>
    <property type="match status" value="1"/>
</dbReference>